<evidence type="ECO:0000256" key="1">
    <source>
        <dbReference type="SAM" id="MobiDB-lite"/>
    </source>
</evidence>
<evidence type="ECO:0000313" key="3">
    <source>
        <dbReference type="EMBL" id="SDS27385.1"/>
    </source>
</evidence>
<dbReference type="GO" id="GO:0003700">
    <property type="term" value="F:DNA-binding transcription factor activity"/>
    <property type="evidence" value="ECO:0007669"/>
    <property type="project" value="InterPro"/>
</dbReference>
<dbReference type="OrthoDB" id="9804055at2"/>
<sequence length="179" mass="19532">MVQNDDTERELADAVARLRRAMRRAARSTDPQNKLSVAQLELLSAVSENPGTRPGQLARFLHLAPNSVTTLVNGLHTMGLITRASNPDDRRTVELTLTAAGEEAVRRWQITNAQILRTAFDTLHPGWQSLISSSLPALRELIGSIDSLVDRSTHKTQVPTHPKTPAPTEPPAATNGVRP</sequence>
<dbReference type="InterPro" id="IPR036390">
    <property type="entry name" value="WH_DNA-bd_sf"/>
</dbReference>
<dbReference type="Gene3D" id="1.10.10.10">
    <property type="entry name" value="Winged helix-like DNA-binding domain superfamily/Winged helix DNA-binding domain"/>
    <property type="match status" value="1"/>
</dbReference>
<dbReference type="Pfam" id="PF01047">
    <property type="entry name" value="MarR"/>
    <property type="match status" value="1"/>
</dbReference>
<evidence type="ECO:0000313" key="4">
    <source>
        <dbReference type="Proteomes" id="UP000199103"/>
    </source>
</evidence>
<organism evidence="3 4">
    <name type="scientific">Microlunatus soli</name>
    <dbReference type="NCBI Taxonomy" id="630515"/>
    <lineage>
        <taxon>Bacteria</taxon>
        <taxon>Bacillati</taxon>
        <taxon>Actinomycetota</taxon>
        <taxon>Actinomycetes</taxon>
        <taxon>Propionibacteriales</taxon>
        <taxon>Propionibacteriaceae</taxon>
        <taxon>Microlunatus</taxon>
    </lineage>
</organism>
<dbReference type="RefSeq" id="WP_091522028.1">
    <property type="nucleotide sequence ID" value="NZ_LT629772.1"/>
</dbReference>
<dbReference type="SUPFAM" id="SSF46785">
    <property type="entry name" value="Winged helix' DNA-binding domain"/>
    <property type="match status" value="1"/>
</dbReference>
<feature type="region of interest" description="Disordered" evidence="1">
    <location>
        <begin position="152"/>
        <end position="179"/>
    </location>
</feature>
<dbReference type="SMART" id="SM00347">
    <property type="entry name" value="HTH_MARR"/>
    <property type="match status" value="1"/>
</dbReference>
<gene>
    <name evidence="3" type="ORF">SAMN04489812_1404</name>
</gene>
<dbReference type="InterPro" id="IPR036388">
    <property type="entry name" value="WH-like_DNA-bd_sf"/>
</dbReference>
<name>A0A1H1QVK0_9ACTN</name>
<reference evidence="3 4" key="1">
    <citation type="submission" date="2016-10" db="EMBL/GenBank/DDBJ databases">
        <authorList>
            <person name="de Groot N.N."/>
        </authorList>
    </citation>
    <scope>NUCLEOTIDE SEQUENCE [LARGE SCALE GENOMIC DNA]</scope>
    <source>
        <strain evidence="3 4">DSM 21800</strain>
    </source>
</reference>
<dbReference type="InterPro" id="IPR000835">
    <property type="entry name" value="HTH_MarR-typ"/>
</dbReference>
<dbReference type="PROSITE" id="PS50995">
    <property type="entry name" value="HTH_MARR_2"/>
    <property type="match status" value="1"/>
</dbReference>
<feature type="domain" description="HTH marR-type" evidence="2">
    <location>
        <begin position="8"/>
        <end position="147"/>
    </location>
</feature>
<dbReference type="EMBL" id="LT629772">
    <property type="protein sequence ID" value="SDS27385.1"/>
    <property type="molecule type" value="Genomic_DNA"/>
</dbReference>
<dbReference type="InterPro" id="IPR052526">
    <property type="entry name" value="HTH-type_Bedaq_tolerance"/>
</dbReference>
<keyword evidence="4" id="KW-1185">Reference proteome</keyword>
<dbReference type="GO" id="GO:0003677">
    <property type="term" value="F:DNA binding"/>
    <property type="evidence" value="ECO:0007669"/>
    <property type="project" value="UniProtKB-KW"/>
</dbReference>
<dbReference type="Proteomes" id="UP000199103">
    <property type="component" value="Chromosome I"/>
</dbReference>
<dbReference type="AlphaFoldDB" id="A0A1H1QVK0"/>
<protein>
    <submittedName>
        <fullName evidence="3">DNA-binding transcriptional regulator, MarR family</fullName>
    </submittedName>
</protein>
<accession>A0A1H1QVK0</accession>
<proteinExistence type="predicted"/>
<dbReference type="STRING" id="630515.SAMN04489812_1404"/>
<evidence type="ECO:0000259" key="2">
    <source>
        <dbReference type="PROSITE" id="PS50995"/>
    </source>
</evidence>
<keyword evidence="3" id="KW-0238">DNA-binding</keyword>
<dbReference type="PANTHER" id="PTHR39515:SF2">
    <property type="entry name" value="HTH-TYPE TRANSCRIPTIONAL REGULATOR RV0880"/>
    <property type="match status" value="1"/>
</dbReference>
<dbReference type="PANTHER" id="PTHR39515">
    <property type="entry name" value="CONSERVED PROTEIN"/>
    <property type="match status" value="1"/>
</dbReference>